<evidence type="ECO:0008006" key="3">
    <source>
        <dbReference type="Google" id="ProtNLM"/>
    </source>
</evidence>
<keyword evidence="2" id="KW-1185">Reference proteome</keyword>
<organism evidence="1 2">
    <name type="scientific">Dulcicalothrix desertica PCC 7102</name>
    <dbReference type="NCBI Taxonomy" id="232991"/>
    <lineage>
        <taxon>Bacteria</taxon>
        <taxon>Bacillati</taxon>
        <taxon>Cyanobacteriota</taxon>
        <taxon>Cyanophyceae</taxon>
        <taxon>Nostocales</taxon>
        <taxon>Calotrichaceae</taxon>
        <taxon>Dulcicalothrix</taxon>
    </lineage>
</organism>
<reference evidence="1" key="1">
    <citation type="submission" date="2018-12" db="EMBL/GenBank/DDBJ databases">
        <authorList>
            <person name="Will S."/>
            <person name="Neumann-Schaal M."/>
            <person name="Henke P."/>
        </authorList>
    </citation>
    <scope>NUCLEOTIDE SEQUENCE</scope>
    <source>
        <strain evidence="1">PCC 7102</strain>
    </source>
</reference>
<dbReference type="Proteomes" id="UP000271624">
    <property type="component" value="Unassembled WGS sequence"/>
</dbReference>
<evidence type="ECO:0000313" key="1">
    <source>
        <dbReference type="EMBL" id="RUT08403.1"/>
    </source>
</evidence>
<gene>
    <name evidence="1" type="ORF">DSM106972_015710</name>
</gene>
<dbReference type="Pfam" id="PF13267">
    <property type="entry name" value="DUF4058"/>
    <property type="match status" value="1"/>
</dbReference>
<dbReference type="InterPro" id="IPR025132">
    <property type="entry name" value="DUF4058"/>
</dbReference>
<evidence type="ECO:0000313" key="2">
    <source>
        <dbReference type="Proteomes" id="UP000271624"/>
    </source>
</evidence>
<dbReference type="EMBL" id="RSCL01000003">
    <property type="protein sequence ID" value="RUT08403.1"/>
    <property type="molecule type" value="Genomic_DNA"/>
</dbReference>
<sequence length="242" mass="27444">MQEERKMALRDHFRPPLSSRRHWHSFHNAWSTYLADDLNQSLPEGYFAEPNAQFGIEIDVAAFSERIPINSERKNAEMLEWKPSSPTATLPLQLTTDIVEVQIFSTQAGPTLVGAIELVSPSNKDRPSQRSAFTSKCQTYLQQGIGVIIVDIVTTLNANLHNELMNRLNLPIAPLEAPLYAVAYQVAQNDETPYLNLWQEAFMVGGSLPILPLFLKGGFYLPINLEQTYSYTCVRQRIPEFY</sequence>
<reference evidence="1" key="2">
    <citation type="journal article" date="2019" name="Genome Biol. Evol.">
        <title>Day and night: Metabolic profiles and evolutionary relationships of six axenic non-marine cyanobacteria.</title>
        <authorList>
            <person name="Will S.E."/>
            <person name="Henke P."/>
            <person name="Boedeker C."/>
            <person name="Huang S."/>
            <person name="Brinkmann H."/>
            <person name="Rohde M."/>
            <person name="Jarek M."/>
            <person name="Friedl T."/>
            <person name="Seufert S."/>
            <person name="Schumacher M."/>
            <person name="Overmann J."/>
            <person name="Neumann-Schaal M."/>
            <person name="Petersen J."/>
        </authorList>
    </citation>
    <scope>NUCLEOTIDE SEQUENCE [LARGE SCALE GENOMIC DNA]</scope>
    <source>
        <strain evidence="1">PCC 7102</strain>
    </source>
</reference>
<protein>
    <recommendedName>
        <fullName evidence="3">DUF4058 domain-containing protein</fullName>
    </recommendedName>
</protein>
<comment type="caution">
    <text evidence="1">The sequence shown here is derived from an EMBL/GenBank/DDBJ whole genome shotgun (WGS) entry which is preliminary data.</text>
</comment>
<name>A0A433VQI1_9CYAN</name>
<accession>A0A433VQI1</accession>
<proteinExistence type="predicted"/>
<dbReference type="AlphaFoldDB" id="A0A433VQI1"/>